<protein>
    <submittedName>
        <fullName evidence="1">Uncharacterized protein</fullName>
    </submittedName>
</protein>
<dbReference type="AlphaFoldDB" id="W7U3G7"/>
<sequence>MAVTRARVKNNMCSYWGATITSCTAPLKSLNFSRFLRERTLIHGEKQNFIREEQERGNAKIQRCGPGSIYAASSRSLDLSINRIFMVHRAVEETRNLLCASSFLITFNNLEARPFHQ</sequence>
<dbReference type="PROSITE" id="PS51257">
    <property type="entry name" value="PROKAR_LIPOPROTEIN"/>
    <property type="match status" value="1"/>
</dbReference>
<dbReference type="Proteomes" id="UP000019335">
    <property type="component" value="Chromosome 1"/>
</dbReference>
<gene>
    <name evidence="1" type="ORF">Naga_100003g134</name>
</gene>
<comment type="caution">
    <text evidence="1">The sequence shown here is derived from an EMBL/GenBank/DDBJ whole genome shotgun (WGS) entry which is preliminary data.</text>
</comment>
<evidence type="ECO:0000313" key="1">
    <source>
        <dbReference type="EMBL" id="EWM30328.1"/>
    </source>
</evidence>
<evidence type="ECO:0000313" key="2">
    <source>
        <dbReference type="Proteomes" id="UP000019335"/>
    </source>
</evidence>
<dbReference type="EMBL" id="AZIL01000038">
    <property type="protein sequence ID" value="EWM30328.1"/>
    <property type="molecule type" value="Genomic_DNA"/>
</dbReference>
<name>W7U3G7_9STRA</name>
<keyword evidence="2" id="KW-1185">Reference proteome</keyword>
<proteinExistence type="predicted"/>
<reference evidence="1 2" key="1">
    <citation type="journal article" date="2014" name="Mol. Plant">
        <title>Chromosome Scale Genome Assembly and Transcriptome Profiling of Nannochloropsis gaditana in Nitrogen Depletion.</title>
        <authorList>
            <person name="Corteggiani Carpinelli E."/>
            <person name="Telatin A."/>
            <person name="Vitulo N."/>
            <person name="Forcato C."/>
            <person name="D'Angelo M."/>
            <person name="Schiavon R."/>
            <person name="Vezzi A."/>
            <person name="Giacometti G.M."/>
            <person name="Morosinotto T."/>
            <person name="Valle G."/>
        </authorList>
    </citation>
    <scope>NUCLEOTIDE SEQUENCE [LARGE SCALE GENOMIC DNA]</scope>
    <source>
        <strain evidence="1 2">B-31</strain>
    </source>
</reference>
<accession>W7U3G7</accession>
<organism evidence="1 2">
    <name type="scientific">Nannochloropsis gaditana</name>
    <dbReference type="NCBI Taxonomy" id="72520"/>
    <lineage>
        <taxon>Eukaryota</taxon>
        <taxon>Sar</taxon>
        <taxon>Stramenopiles</taxon>
        <taxon>Ochrophyta</taxon>
        <taxon>Eustigmatophyceae</taxon>
        <taxon>Eustigmatales</taxon>
        <taxon>Monodopsidaceae</taxon>
        <taxon>Nannochloropsis</taxon>
    </lineage>
</organism>